<evidence type="ECO:0000256" key="2">
    <source>
        <dbReference type="ARBA" id="ARBA00012379"/>
    </source>
</evidence>
<evidence type="ECO:0000256" key="3">
    <source>
        <dbReference type="ARBA" id="ARBA00022801"/>
    </source>
</evidence>
<keyword evidence="4" id="KW-0546">Nucleotide metabolism</keyword>
<dbReference type="InterPro" id="IPR008181">
    <property type="entry name" value="dUTPase"/>
</dbReference>
<dbReference type="PANTHER" id="PTHR11241:SF0">
    <property type="entry name" value="DEOXYURIDINE 5'-TRIPHOSPHATE NUCLEOTIDOHYDROLASE"/>
    <property type="match status" value="1"/>
</dbReference>
<evidence type="ECO:0000256" key="5">
    <source>
        <dbReference type="ARBA" id="ARBA00047686"/>
    </source>
</evidence>
<sequence length="168" mass="18909">MKKVAQFEKVSLKQFLGDWIDTFGNRSDHIITEIYKNIKLPIRKTKYSAGHDFFTPCDIRIKPGDSMMIPTGIRCQMNINYVMLLFPRSSLGIKKHMAIANTIPVIDADYINADNEGHIFICIRNYGDKELEVKTGEAFVQAVFVEYGSADNNKIDAKRNGGIGSTGK</sequence>
<proteinExistence type="inferred from homology"/>
<keyword evidence="8" id="KW-1185">Reference proteome</keyword>
<dbReference type="RefSeq" id="WP_103241467.1">
    <property type="nucleotide sequence ID" value="NZ_JANJZD010000026.1"/>
</dbReference>
<gene>
    <name evidence="7" type="primary">dut_1</name>
    <name evidence="7" type="ORF">AMURIS_04222</name>
</gene>
<dbReference type="GO" id="GO:0006226">
    <property type="term" value="P:dUMP biosynthetic process"/>
    <property type="evidence" value="ECO:0007669"/>
    <property type="project" value="InterPro"/>
</dbReference>
<accession>A0A2K4ZLX0</accession>
<reference evidence="7 8" key="1">
    <citation type="submission" date="2018-01" db="EMBL/GenBank/DDBJ databases">
        <authorList>
            <person name="Gaut B.S."/>
            <person name="Morton B.R."/>
            <person name="Clegg M.T."/>
            <person name="Duvall M.R."/>
        </authorList>
    </citation>
    <scope>NUCLEOTIDE SEQUENCE [LARGE SCALE GENOMIC DNA]</scope>
    <source>
        <strain evidence="7">GP69</strain>
    </source>
</reference>
<dbReference type="PANTHER" id="PTHR11241">
    <property type="entry name" value="DEOXYURIDINE 5'-TRIPHOSPHATE NUCLEOTIDOHYDROLASE"/>
    <property type="match status" value="1"/>
</dbReference>
<dbReference type="CDD" id="cd07557">
    <property type="entry name" value="trimeric_dUTPase"/>
    <property type="match status" value="1"/>
</dbReference>
<dbReference type="GO" id="GO:0046081">
    <property type="term" value="P:dUTP catabolic process"/>
    <property type="evidence" value="ECO:0007669"/>
    <property type="project" value="InterPro"/>
</dbReference>
<dbReference type="GO" id="GO:0004170">
    <property type="term" value="F:dUTP diphosphatase activity"/>
    <property type="evidence" value="ECO:0007669"/>
    <property type="project" value="UniProtKB-EC"/>
</dbReference>
<organism evidence="7 8">
    <name type="scientific">Acetatifactor muris</name>
    <dbReference type="NCBI Taxonomy" id="879566"/>
    <lineage>
        <taxon>Bacteria</taxon>
        <taxon>Bacillati</taxon>
        <taxon>Bacillota</taxon>
        <taxon>Clostridia</taxon>
        <taxon>Lachnospirales</taxon>
        <taxon>Lachnospiraceae</taxon>
        <taxon>Acetatifactor</taxon>
    </lineage>
</organism>
<feature type="domain" description="dUTPase-like" evidence="6">
    <location>
        <begin position="37"/>
        <end position="166"/>
    </location>
</feature>
<dbReference type="AlphaFoldDB" id="A0A2K4ZLX0"/>
<keyword evidence="3 7" id="KW-0378">Hydrolase</keyword>
<dbReference type="InterPro" id="IPR029054">
    <property type="entry name" value="dUTPase-like"/>
</dbReference>
<dbReference type="Gene3D" id="2.70.40.10">
    <property type="match status" value="1"/>
</dbReference>
<evidence type="ECO:0000313" key="7">
    <source>
        <dbReference type="EMBL" id="SOY31479.1"/>
    </source>
</evidence>
<evidence type="ECO:0000313" key="8">
    <source>
        <dbReference type="Proteomes" id="UP000236311"/>
    </source>
</evidence>
<dbReference type="SUPFAM" id="SSF51283">
    <property type="entry name" value="dUTPase-like"/>
    <property type="match status" value="1"/>
</dbReference>
<dbReference type="OrthoDB" id="9809956at2"/>
<dbReference type="GO" id="GO:0000287">
    <property type="term" value="F:magnesium ion binding"/>
    <property type="evidence" value="ECO:0007669"/>
    <property type="project" value="InterPro"/>
</dbReference>
<evidence type="ECO:0000256" key="1">
    <source>
        <dbReference type="ARBA" id="ARBA00006581"/>
    </source>
</evidence>
<evidence type="ECO:0000259" key="6">
    <source>
        <dbReference type="Pfam" id="PF00692"/>
    </source>
</evidence>
<dbReference type="EMBL" id="OFSM01000026">
    <property type="protein sequence ID" value="SOY31479.1"/>
    <property type="molecule type" value="Genomic_DNA"/>
</dbReference>
<comment type="similarity">
    <text evidence="1">Belongs to the dUTPase family.</text>
</comment>
<name>A0A2K4ZLX0_9FIRM</name>
<dbReference type="Proteomes" id="UP000236311">
    <property type="component" value="Unassembled WGS sequence"/>
</dbReference>
<protein>
    <recommendedName>
        <fullName evidence="2">dUTP diphosphatase</fullName>
        <ecNumber evidence="2">3.6.1.23</ecNumber>
    </recommendedName>
</protein>
<dbReference type="InterPro" id="IPR033704">
    <property type="entry name" value="dUTPase_trimeric"/>
</dbReference>
<evidence type="ECO:0000256" key="4">
    <source>
        <dbReference type="ARBA" id="ARBA00023080"/>
    </source>
</evidence>
<dbReference type="InterPro" id="IPR036157">
    <property type="entry name" value="dUTPase-like_sf"/>
</dbReference>
<dbReference type="Pfam" id="PF00692">
    <property type="entry name" value="dUTPase"/>
    <property type="match status" value="1"/>
</dbReference>
<dbReference type="EC" id="3.6.1.23" evidence="2"/>
<comment type="catalytic activity">
    <reaction evidence="5">
        <text>dUTP + H2O = dUMP + diphosphate + H(+)</text>
        <dbReference type="Rhea" id="RHEA:10248"/>
        <dbReference type="ChEBI" id="CHEBI:15377"/>
        <dbReference type="ChEBI" id="CHEBI:15378"/>
        <dbReference type="ChEBI" id="CHEBI:33019"/>
        <dbReference type="ChEBI" id="CHEBI:61555"/>
        <dbReference type="ChEBI" id="CHEBI:246422"/>
        <dbReference type="EC" id="3.6.1.23"/>
    </reaction>
</comment>